<evidence type="ECO:0000313" key="2">
    <source>
        <dbReference type="EMBL" id="KJV06603.1"/>
    </source>
</evidence>
<dbReference type="SUPFAM" id="SSF48452">
    <property type="entry name" value="TPR-like"/>
    <property type="match status" value="1"/>
</dbReference>
<reference evidence="2 3" key="2">
    <citation type="journal article" date="2016" name="Microb. Ecol.">
        <title>Genome Characteristics of a Novel Type I Methanotroph (Sn10-6) Isolated from a Flooded Indian Rice Field.</title>
        <authorList>
            <person name="Rahalkar M.C."/>
            <person name="Pandit P.S."/>
            <person name="Dhakephalkar P.K."/>
            <person name="Pore S."/>
            <person name="Arora P."/>
            <person name="Kapse N."/>
        </authorList>
    </citation>
    <scope>NUCLEOTIDE SEQUENCE [LARGE SCALE GENOMIC DNA]</scope>
    <source>
        <strain evidence="2 3">Sn10-6</strain>
    </source>
</reference>
<evidence type="ECO:0008006" key="4">
    <source>
        <dbReference type="Google" id="ProtNLM"/>
    </source>
</evidence>
<comment type="caution">
    <text evidence="2">The sequence shown here is derived from an EMBL/GenBank/DDBJ whole genome shotgun (WGS) entry which is preliminary data.</text>
</comment>
<reference evidence="3" key="1">
    <citation type="submission" date="2015-03" db="EMBL/GenBank/DDBJ databases">
        <title>Draft genome sequence of a novel methanotroph (Sn10-6) isolated from flooded ricefield rhizosphere in India.</title>
        <authorList>
            <person name="Pandit P.S."/>
            <person name="Pore S.D."/>
            <person name="Arora P."/>
            <person name="Kapse N.G."/>
            <person name="Dhakephalkar P.K."/>
            <person name="Rahalkar M.C."/>
        </authorList>
    </citation>
    <scope>NUCLEOTIDE SEQUENCE [LARGE SCALE GENOMIC DNA]</scope>
    <source>
        <strain evidence="3">Sn10-6</strain>
    </source>
</reference>
<name>A0A0F3IJB0_9GAMM</name>
<protein>
    <recommendedName>
        <fullName evidence="4">Pentapeptide repeat-containing protein</fullName>
    </recommendedName>
</protein>
<evidence type="ECO:0000256" key="1">
    <source>
        <dbReference type="PROSITE-ProRule" id="PRU00339"/>
    </source>
</evidence>
<proteinExistence type="predicted"/>
<keyword evidence="1" id="KW-0802">TPR repeat</keyword>
<gene>
    <name evidence="2" type="ORF">VZ94_10130</name>
</gene>
<dbReference type="PROSITE" id="PS50005">
    <property type="entry name" value="TPR"/>
    <property type="match status" value="1"/>
</dbReference>
<dbReference type="InterPro" id="IPR001646">
    <property type="entry name" value="5peptide_repeat"/>
</dbReference>
<feature type="repeat" description="TPR" evidence="1">
    <location>
        <begin position="169"/>
        <end position="202"/>
    </location>
</feature>
<dbReference type="PANTHER" id="PTHR14136:SF17">
    <property type="entry name" value="BTB_POZ DOMAIN-CONTAINING PROTEIN KCTD9"/>
    <property type="match status" value="1"/>
</dbReference>
<dbReference type="EMBL" id="LAJX01000099">
    <property type="protein sequence ID" value="KJV06603.1"/>
    <property type="molecule type" value="Genomic_DNA"/>
</dbReference>
<dbReference type="AlphaFoldDB" id="A0A0F3IJB0"/>
<dbReference type="Pfam" id="PF00805">
    <property type="entry name" value="Pentapeptide"/>
    <property type="match status" value="2"/>
</dbReference>
<dbReference type="Proteomes" id="UP000033684">
    <property type="component" value="Unassembled WGS sequence"/>
</dbReference>
<evidence type="ECO:0000313" key="3">
    <source>
        <dbReference type="Proteomes" id="UP000033684"/>
    </source>
</evidence>
<dbReference type="InterPro" id="IPR019734">
    <property type="entry name" value="TPR_rpt"/>
</dbReference>
<dbReference type="InterPro" id="IPR011990">
    <property type="entry name" value="TPR-like_helical_dom_sf"/>
</dbReference>
<dbReference type="Gene3D" id="2.160.20.80">
    <property type="entry name" value="E3 ubiquitin-protein ligase SopA"/>
    <property type="match status" value="2"/>
</dbReference>
<keyword evidence="3" id="KW-1185">Reference proteome</keyword>
<organism evidence="2 3">
    <name type="scientific">Methylocucumis oryzae</name>
    <dbReference type="NCBI Taxonomy" id="1632867"/>
    <lineage>
        <taxon>Bacteria</taxon>
        <taxon>Pseudomonadati</taxon>
        <taxon>Pseudomonadota</taxon>
        <taxon>Gammaproteobacteria</taxon>
        <taxon>Methylococcales</taxon>
        <taxon>Methylococcaceae</taxon>
        <taxon>Methylocucumis</taxon>
    </lineage>
</organism>
<dbReference type="InterPro" id="IPR051082">
    <property type="entry name" value="Pentapeptide-BTB/POZ_domain"/>
</dbReference>
<sequence>MDDIANKDLIFKGKVEHIDTLFMGKLAKDNQWSTLLKLAWGYPRWAKLLKQAGDRIKPTEYNQWLASEFWEETRYRVKYKVVTAYKAPKLDVIEVETGGKTEGRAIGQEEMVFAKGNIKSGYETKRRCFAFSYFWRTDMGDLSYQKVLDSYWLKQQQLASALGLSPHNPRLLYEQGQLYLQYRDLDAAEWSFRELAWYHPNDIAVKVGLTQVDFYRSLTKTDELSKKQGYEQALAEFNAILRIAPNNKEARHGQTLALLYLGRTTEVAKNAKDFSEFDDSYKVNESINLKNFFAGRRLAGANFNRAHLYQFNFTKADLRNANFVGAFIEYCNFTAANLANAKFTGLTNFEDLPSEKNNFTKANLRHADFSHASLSRFDFSQADLTGTNFSNANLVDCKFDNSLAR</sequence>
<dbReference type="Gene3D" id="1.25.40.10">
    <property type="entry name" value="Tetratricopeptide repeat domain"/>
    <property type="match status" value="1"/>
</dbReference>
<dbReference type="SUPFAM" id="SSF141571">
    <property type="entry name" value="Pentapeptide repeat-like"/>
    <property type="match status" value="1"/>
</dbReference>
<dbReference type="PANTHER" id="PTHR14136">
    <property type="entry name" value="BTB_POZ DOMAIN-CONTAINING PROTEIN KCTD9"/>
    <property type="match status" value="1"/>
</dbReference>
<dbReference type="PATRIC" id="fig|1632867.3.peg.5885"/>
<accession>A0A0F3IJB0</accession>